<feature type="region of interest" description="Disordered" evidence="1">
    <location>
        <begin position="83"/>
        <end position="102"/>
    </location>
</feature>
<proteinExistence type="predicted"/>
<dbReference type="Proteomes" id="UP000499080">
    <property type="component" value="Unassembled WGS sequence"/>
</dbReference>
<dbReference type="OrthoDB" id="8195485at2759"/>
<evidence type="ECO:0000313" key="2">
    <source>
        <dbReference type="EMBL" id="GBM24357.1"/>
    </source>
</evidence>
<gene>
    <name evidence="2" type="ORF">AVEN_202340_1</name>
</gene>
<dbReference type="AlphaFoldDB" id="A0A4Y2E6J6"/>
<sequence length="102" mass="11374">MISCKCAKGCNLTFTYRKSGIKCSTICYHGKGQGCTDSPKDDNIITNSANQEAEIDIKMEEIISEVDLEEKCQTLQVEESDIKQTDINDYDSPSTSKKLKLI</sequence>
<organism evidence="2 3">
    <name type="scientific">Araneus ventricosus</name>
    <name type="common">Orbweaver spider</name>
    <name type="synonym">Epeira ventricosa</name>
    <dbReference type="NCBI Taxonomy" id="182803"/>
    <lineage>
        <taxon>Eukaryota</taxon>
        <taxon>Metazoa</taxon>
        <taxon>Ecdysozoa</taxon>
        <taxon>Arthropoda</taxon>
        <taxon>Chelicerata</taxon>
        <taxon>Arachnida</taxon>
        <taxon>Araneae</taxon>
        <taxon>Araneomorphae</taxon>
        <taxon>Entelegynae</taxon>
        <taxon>Araneoidea</taxon>
        <taxon>Araneidae</taxon>
        <taxon>Araneus</taxon>
    </lineage>
</organism>
<keyword evidence="3" id="KW-1185">Reference proteome</keyword>
<evidence type="ECO:0000313" key="3">
    <source>
        <dbReference type="Proteomes" id="UP000499080"/>
    </source>
</evidence>
<accession>A0A4Y2E6J6</accession>
<evidence type="ECO:0000256" key="1">
    <source>
        <dbReference type="SAM" id="MobiDB-lite"/>
    </source>
</evidence>
<reference evidence="2 3" key="1">
    <citation type="journal article" date="2019" name="Sci. Rep.">
        <title>Orb-weaving spider Araneus ventricosus genome elucidates the spidroin gene catalogue.</title>
        <authorList>
            <person name="Kono N."/>
            <person name="Nakamura H."/>
            <person name="Ohtoshi R."/>
            <person name="Moran D.A.P."/>
            <person name="Shinohara A."/>
            <person name="Yoshida Y."/>
            <person name="Fujiwara M."/>
            <person name="Mori M."/>
            <person name="Tomita M."/>
            <person name="Arakawa K."/>
        </authorList>
    </citation>
    <scope>NUCLEOTIDE SEQUENCE [LARGE SCALE GENOMIC DNA]</scope>
</reference>
<comment type="caution">
    <text evidence="2">The sequence shown here is derived from an EMBL/GenBank/DDBJ whole genome shotgun (WGS) entry which is preliminary data.</text>
</comment>
<feature type="compositionally biased region" description="Polar residues" evidence="1">
    <location>
        <begin position="87"/>
        <end position="96"/>
    </location>
</feature>
<dbReference type="EMBL" id="BGPR01000516">
    <property type="protein sequence ID" value="GBM24357.1"/>
    <property type="molecule type" value="Genomic_DNA"/>
</dbReference>
<name>A0A4Y2E6J6_ARAVE</name>
<protein>
    <submittedName>
        <fullName evidence="2">Uncharacterized protein</fullName>
    </submittedName>
</protein>